<dbReference type="EMBL" id="JAGQLH010000076">
    <property type="protein sequence ID" value="MCA9386079.1"/>
    <property type="molecule type" value="Genomic_DNA"/>
</dbReference>
<comment type="caution">
    <text evidence="1">The sequence shown here is derived from an EMBL/GenBank/DDBJ whole genome shotgun (WGS) entry which is preliminary data.</text>
</comment>
<accession>A0A955RKN9</accession>
<protein>
    <submittedName>
        <fullName evidence="1">Uncharacterized protein</fullName>
    </submittedName>
</protein>
<proteinExistence type="predicted"/>
<organism evidence="1 2">
    <name type="scientific">Candidatus Dojkabacteria bacterium</name>
    <dbReference type="NCBI Taxonomy" id="2099670"/>
    <lineage>
        <taxon>Bacteria</taxon>
        <taxon>Candidatus Dojkabacteria</taxon>
    </lineage>
</organism>
<sequence length="308" mass="36922">MPKSVYEKVHDYYFSEYSRLGTHQFHFFSRHYLWFKDSVSRKHLDRLRPYILGTTKEEINERFERKLSGSQNKKQRVHQDLRKPYIEKYPLIEKYMKCLLHNLYMHTIYGKNLSEYLTRHIETQDLLSYRGQLLEDPSALLTLSTLAINFLYTFDYYLEQLGNTTNKLDPKRLLSIGLKQGKDIKQKAPALFIYYYTHCIINASNFYANPIQNHRDIYKQMLRELELFITERYVDISLDNKFEFLVCCKLLNFQSTLETRIKHEANHSLSTRGDFLIDIQNSCKINRTFAKSEHRNVLYLMAFGEENI</sequence>
<name>A0A955RKN9_9BACT</name>
<evidence type="ECO:0000313" key="2">
    <source>
        <dbReference type="Proteomes" id="UP000754563"/>
    </source>
</evidence>
<reference evidence="1" key="2">
    <citation type="journal article" date="2021" name="Microbiome">
        <title>Successional dynamics and alternative stable states in a saline activated sludge microbial community over 9 years.</title>
        <authorList>
            <person name="Wang Y."/>
            <person name="Ye J."/>
            <person name="Ju F."/>
            <person name="Liu L."/>
            <person name="Boyd J.A."/>
            <person name="Deng Y."/>
            <person name="Parks D.H."/>
            <person name="Jiang X."/>
            <person name="Yin X."/>
            <person name="Woodcroft B.J."/>
            <person name="Tyson G.W."/>
            <person name="Hugenholtz P."/>
            <person name="Polz M.F."/>
            <person name="Zhang T."/>
        </authorList>
    </citation>
    <scope>NUCLEOTIDE SEQUENCE</scope>
    <source>
        <strain evidence="1">HKST-UBA11</strain>
    </source>
</reference>
<gene>
    <name evidence="1" type="ORF">KC717_05515</name>
</gene>
<dbReference type="Proteomes" id="UP000754563">
    <property type="component" value="Unassembled WGS sequence"/>
</dbReference>
<reference evidence="1" key="1">
    <citation type="submission" date="2020-04" db="EMBL/GenBank/DDBJ databases">
        <authorList>
            <person name="Zhang T."/>
        </authorList>
    </citation>
    <scope>NUCLEOTIDE SEQUENCE</scope>
    <source>
        <strain evidence="1">HKST-UBA11</strain>
    </source>
</reference>
<dbReference type="AlphaFoldDB" id="A0A955RKN9"/>
<evidence type="ECO:0000313" key="1">
    <source>
        <dbReference type="EMBL" id="MCA9386079.1"/>
    </source>
</evidence>